<sequence>MPQHALEASARRESTRARYPRSATRRGLSLPVISDPATYSLTVGSRTVPGDQSPEFTQALSDLRGARLRPEIRLTEVPAPQRIAPYAVALTAEVVGAAADEDELASGRFVLLHDPSAPDPWDGAWRAVTFARAELEPELANDPMLGAVGWSWLTDALESHHLGFTAEAGTVTRVVSESFAGLSDRPASVEMEVRASWTPVAGNVGAHLVAWSDLLCTIAGLPPLPEGVIALPGPRR</sequence>
<name>A0ABN3UF27_9MICO</name>
<organism evidence="2 3">
    <name type="scientific">Pedococcus aerophilus</name>
    <dbReference type="NCBI Taxonomy" id="436356"/>
    <lineage>
        <taxon>Bacteria</taxon>
        <taxon>Bacillati</taxon>
        <taxon>Actinomycetota</taxon>
        <taxon>Actinomycetes</taxon>
        <taxon>Micrococcales</taxon>
        <taxon>Intrasporangiaceae</taxon>
        <taxon>Pedococcus</taxon>
    </lineage>
</organism>
<proteinExistence type="predicted"/>
<evidence type="ECO:0000256" key="1">
    <source>
        <dbReference type="SAM" id="MobiDB-lite"/>
    </source>
</evidence>
<protein>
    <submittedName>
        <fullName evidence="2">DUF3000 domain-containing protein</fullName>
    </submittedName>
</protein>
<keyword evidence="3" id="KW-1185">Reference proteome</keyword>
<reference evidence="2 3" key="1">
    <citation type="journal article" date="2019" name="Int. J. Syst. Evol. Microbiol.">
        <title>The Global Catalogue of Microorganisms (GCM) 10K type strain sequencing project: providing services to taxonomists for standard genome sequencing and annotation.</title>
        <authorList>
            <consortium name="The Broad Institute Genomics Platform"/>
            <consortium name="The Broad Institute Genome Sequencing Center for Infectious Disease"/>
            <person name="Wu L."/>
            <person name="Ma J."/>
        </authorList>
    </citation>
    <scope>NUCLEOTIDE SEQUENCE [LARGE SCALE GENOMIC DNA]</scope>
    <source>
        <strain evidence="2 3">JCM 16378</strain>
    </source>
</reference>
<accession>A0ABN3UF27</accession>
<dbReference type="Pfam" id="PF11452">
    <property type="entry name" value="DUF3000"/>
    <property type="match status" value="1"/>
</dbReference>
<evidence type="ECO:0000313" key="3">
    <source>
        <dbReference type="Proteomes" id="UP001501326"/>
    </source>
</evidence>
<evidence type="ECO:0000313" key="2">
    <source>
        <dbReference type="EMBL" id="GAA2731606.1"/>
    </source>
</evidence>
<gene>
    <name evidence="2" type="ORF">GCM10009867_05590</name>
</gene>
<feature type="region of interest" description="Disordered" evidence="1">
    <location>
        <begin position="1"/>
        <end position="25"/>
    </location>
</feature>
<dbReference type="EMBL" id="BAAARN010000001">
    <property type="protein sequence ID" value="GAA2731606.1"/>
    <property type="molecule type" value="Genomic_DNA"/>
</dbReference>
<dbReference type="Proteomes" id="UP001501326">
    <property type="component" value="Unassembled WGS sequence"/>
</dbReference>
<comment type="caution">
    <text evidence="2">The sequence shown here is derived from an EMBL/GenBank/DDBJ whole genome shotgun (WGS) entry which is preliminary data.</text>
</comment>
<dbReference type="InterPro" id="IPR021555">
    <property type="entry name" value="DUF3000"/>
</dbReference>